<dbReference type="Gene3D" id="1.10.10.10">
    <property type="entry name" value="Winged helix-like DNA-binding domain superfamily/Winged helix DNA-binding domain"/>
    <property type="match status" value="1"/>
</dbReference>
<dbReference type="Pfam" id="PF16124">
    <property type="entry name" value="RecQ_Zn_bind"/>
    <property type="match status" value="1"/>
</dbReference>
<evidence type="ECO:0000259" key="19">
    <source>
        <dbReference type="PROSITE" id="PS51194"/>
    </source>
</evidence>
<keyword evidence="21" id="KW-1185">Reference proteome</keyword>
<dbReference type="InterPro" id="IPR010997">
    <property type="entry name" value="HRDC-like_sf"/>
</dbReference>
<evidence type="ECO:0000256" key="2">
    <source>
        <dbReference type="ARBA" id="ARBA00001947"/>
    </source>
</evidence>
<dbReference type="CDD" id="cd17920">
    <property type="entry name" value="DEXHc_RecQ"/>
    <property type="match status" value="1"/>
</dbReference>
<dbReference type="PROSITE" id="PS51192">
    <property type="entry name" value="HELICASE_ATP_BIND_1"/>
    <property type="match status" value="1"/>
</dbReference>
<reference evidence="21" key="1">
    <citation type="journal article" date="2019" name="Int. J. Syst. Evol. Microbiol.">
        <title>The Global Catalogue of Microorganisms (GCM) 10K type strain sequencing project: providing services to taxonomists for standard genome sequencing and annotation.</title>
        <authorList>
            <consortium name="The Broad Institute Genomics Platform"/>
            <consortium name="The Broad Institute Genome Sequencing Center for Infectious Disease"/>
            <person name="Wu L."/>
            <person name="Ma J."/>
        </authorList>
    </citation>
    <scope>NUCLEOTIDE SEQUENCE [LARGE SCALE GENOMIC DNA]</scope>
    <source>
        <strain evidence="21">NBRC 112502</strain>
    </source>
</reference>
<dbReference type="RefSeq" id="WP_284257759.1">
    <property type="nucleotide sequence ID" value="NZ_BSOS01000049.1"/>
</dbReference>
<proteinExistence type="inferred from homology"/>
<dbReference type="SMART" id="SM00487">
    <property type="entry name" value="DEXDc"/>
    <property type="match status" value="1"/>
</dbReference>
<dbReference type="NCBIfam" id="TIGR01389">
    <property type="entry name" value="recQ"/>
    <property type="match status" value="1"/>
</dbReference>
<dbReference type="SMART" id="SM00956">
    <property type="entry name" value="RQC"/>
    <property type="match status" value="1"/>
</dbReference>
<dbReference type="InterPro" id="IPR011545">
    <property type="entry name" value="DEAD/DEAH_box_helicase_dom"/>
</dbReference>
<dbReference type="PANTHER" id="PTHR13710:SF105">
    <property type="entry name" value="ATP-DEPENDENT DNA HELICASE Q1"/>
    <property type="match status" value="1"/>
</dbReference>
<dbReference type="CDD" id="cd18794">
    <property type="entry name" value="SF2_C_RecQ"/>
    <property type="match status" value="1"/>
</dbReference>
<evidence type="ECO:0000256" key="8">
    <source>
        <dbReference type="ARBA" id="ARBA00022806"/>
    </source>
</evidence>
<dbReference type="Pfam" id="PF00271">
    <property type="entry name" value="Helicase_C"/>
    <property type="match status" value="1"/>
</dbReference>
<dbReference type="Gene3D" id="3.40.50.300">
    <property type="entry name" value="P-loop containing nucleotide triphosphate hydrolases"/>
    <property type="match status" value="2"/>
</dbReference>
<dbReference type="InterPro" id="IPR044876">
    <property type="entry name" value="HRDC_dom_sf"/>
</dbReference>
<evidence type="ECO:0000313" key="20">
    <source>
        <dbReference type="EMBL" id="GLR67046.1"/>
    </source>
</evidence>
<keyword evidence="11" id="KW-0238">DNA-binding</keyword>
<dbReference type="Proteomes" id="UP001156641">
    <property type="component" value="Unassembled WGS sequence"/>
</dbReference>
<evidence type="ECO:0000256" key="7">
    <source>
        <dbReference type="ARBA" id="ARBA00022801"/>
    </source>
</evidence>
<evidence type="ECO:0000256" key="9">
    <source>
        <dbReference type="ARBA" id="ARBA00022833"/>
    </source>
</evidence>
<evidence type="ECO:0000256" key="13">
    <source>
        <dbReference type="ARBA" id="ARBA00023204"/>
    </source>
</evidence>
<comment type="caution">
    <text evidence="20">The sequence shown here is derived from an EMBL/GenBank/DDBJ whole genome shotgun (WGS) entry which is preliminary data.</text>
</comment>
<dbReference type="SMART" id="SM00490">
    <property type="entry name" value="HELICc"/>
    <property type="match status" value="1"/>
</dbReference>
<name>A0ABQ6A5C6_9PROT</name>
<protein>
    <recommendedName>
        <fullName evidence="16">DNA helicase RecQ</fullName>
        <ecNumber evidence="16">5.6.2.4</ecNumber>
    </recommendedName>
</protein>
<comment type="similarity">
    <text evidence="3">Belongs to the helicase family. RecQ subfamily.</text>
</comment>
<evidence type="ECO:0000313" key="21">
    <source>
        <dbReference type="Proteomes" id="UP001156641"/>
    </source>
</evidence>
<dbReference type="Gene3D" id="1.10.150.80">
    <property type="entry name" value="HRDC domain"/>
    <property type="match status" value="1"/>
</dbReference>
<gene>
    <name evidence="20" type="ORF">GCM10010909_17270</name>
</gene>
<evidence type="ECO:0000256" key="11">
    <source>
        <dbReference type="ARBA" id="ARBA00023125"/>
    </source>
</evidence>
<keyword evidence="10" id="KW-0067">ATP-binding</keyword>
<keyword evidence="6" id="KW-0227">DNA damage</keyword>
<evidence type="ECO:0000256" key="5">
    <source>
        <dbReference type="ARBA" id="ARBA00022741"/>
    </source>
</evidence>
<dbReference type="InterPro" id="IPR018982">
    <property type="entry name" value="RQC_domain"/>
</dbReference>
<evidence type="ECO:0000256" key="6">
    <source>
        <dbReference type="ARBA" id="ARBA00022763"/>
    </source>
</evidence>
<comment type="catalytic activity">
    <reaction evidence="15">
        <text>Couples ATP hydrolysis with the unwinding of duplex DNA by translocating in the 3'-5' direction.</text>
        <dbReference type="EC" id="5.6.2.4"/>
    </reaction>
</comment>
<dbReference type="EMBL" id="BSOS01000049">
    <property type="protein sequence ID" value="GLR67046.1"/>
    <property type="molecule type" value="Genomic_DNA"/>
</dbReference>
<dbReference type="GO" id="GO:0004386">
    <property type="term" value="F:helicase activity"/>
    <property type="evidence" value="ECO:0007669"/>
    <property type="project" value="UniProtKB-KW"/>
</dbReference>
<dbReference type="InterPro" id="IPR002121">
    <property type="entry name" value="HRDC_dom"/>
</dbReference>
<comment type="cofactor">
    <cofactor evidence="2">
        <name>Zn(2+)</name>
        <dbReference type="ChEBI" id="CHEBI:29105"/>
    </cofactor>
</comment>
<comment type="cofactor">
    <cofactor evidence="1">
        <name>Mg(2+)</name>
        <dbReference type="ChEBI" id="CHEBI:18420"/>
    </cofactor>
</comment>
<evidence type="ECO:0000256" key="3">
    <source>
        <dbReference type="ARBA" id="ARBA00005446"/>
    </source>
</evidence>
<feature type="domain" description="HRDC" evidence="17">
    <location>
        <begin position="539"/>
        <end position="615"/>
    </location>
</feature>
<dbReference type="Pfam" id="PF00570">
    <property type="entry name" value="HRDC"/>
    <property type="match status" value="1"/>
</dbReference>
<dbReference type="PANTHER" id="PTHR13710">
    <property type="entry name" value="DNA HELICASE RECQ FAMILY MEMBER"/>
    <property type="match status" value="1"/>
</dbReference>
<dbReference type="SMART" id="SM00341">
    <property type="entry name" value="HRDC"/>
    <property type="match status" value="1"/>
</dbReference>
<dbReference type="InterPro" id="IPR004589">
    <property type="entry name" value="DNA_helicase_ATP-dep_RecQ"/>
</dbReference>
<dbReference type="NCBIfam" id="TIGR00614">
    <property type="entry name" value="recQ_fam"/>
    <property type="match status" value="1"/>
</dbReference>
<sequence length="615" mass="66897">MDILRPLRPAAQPATPHPETVLRTVFGLPGFRGQQAAVVERVVAGGDAIVLMPTGGGKSLCYQLPSLCRPGVGIVISPLIALMRNQVAAMHQLGLNAAALNSSLSGPERAKVRASLRAGQLDLLYVAPERLMMPDFLEMLDETQIALFAIDEAHCVSQWGHDFRPEYLQLAELARRFPRVPRIALTATADMQSREDIRRRLCLDNAELFLASFDRPNIRYAVVPKAAPQRQLLSFLRAHPGESGIVYCLSRATVEQTAAFLKASGINALPYHAKLDPELRSKHQDAFLAEEGLILVATVAFGMGIDKPDVRFVVHLDLPGSLEAFYQETGRAGRDGMPAETLLLYGMQDLVFRRQMIEQSGSPPDVKRVERAKLDALLGVCETASCRRQAILAHFGETMAQPCGNCDTCLTPAETWDATTAARKALSAILRTGQSFGTGHLVDLLLGVKTDKITRFNHDQLPTFGVGTELDRKGWGSLFRQLIVRGLIEVNHDAFGALCMAAAAEPVLRGQEQVHLRRERSPRAANAAVKKKTGGEMLDAAASALYETLRAERARLAREQGVPAYIIFHDTTLAAIAAMRPATLEALGEIPGMGRTKLDRYGATVLAAITLAGKT</sequence>
<dbReference type="PROSITE" id="PS51194">
    <property type="entry name" value="HELICASE_CTER"/>
    <property type="match status" value="1"/>
</dbReference>
<evidence type="ECO:0000256" key="12">
    <source>
        <dbReference type="ARBA" id="ARBA00023172"/>
    </source>
</evidence>
<feature type="domain" description="Helicase ATP-binding" evidence="18">
    <location>
        <begin position="39"/>
        <end position="207"/>
    </location>
</feature>
<keyword evidence="13" id="KW-0234">DNA repair</keyword>
<keyword evidence="9" id="KW-0862">Zinc</keyword>
<evidence type="ECO:0000259" key="17">
    <source>
        <dbReference type="PROSITE" id="PS50967"/>
    </source>
</evidence>
<evidence type="ECO:0000256" key="1">
    <source>
        <dbReference type="ARBA" id="ARBA00001946"/>
    </source>
</evidence>
<dbReference type="SUPFAM" id="SSF52540">
    <property type="entry name" value="P-loop containing nucleoside triphosphate hydrolases"/>
    <property type="match status" value="2"/>
</dbReference>
<dbReference type="PROSITE" id="PS50967">
    <property type="entry name" value="HRDC"/>
    <property type="match status" value="1"/>
</dbReference>
<dbReference type="Pfam" id="PF00270">
    <property type="entry name" value="DEAD"/>
    <property type="match status" value="1"/>
</dbReference>
<dbReference type="InterPro" id="IPR032284">
    <property type="entry name" value="RecQ_Zn-bd"/>
</dbReference>
<dbReference type="EC" id="5.6.2.4" evidence="16"/>
<dbReference type="InterPro" id="IPR036388">
    <property type="entry name" value="WH-like_DNA-bd_sf"/>
</dbReference>
<keyword evidence="5" id="KW-0547">Nucleotide-binding</keyword>
<evidence type="ECO:0000256" key="16">
    <source>
        <dbReference type="NCBIfam" id="TIGR01389"/>
    </source>
</evidence>
<keyword evidence="8 20" id="KW-0347">Helicase</keyword>
<keyword evidence="14" id="KW-0413">Isomerase</keyword>
<organism evidence="20 21">
    <name type="scientific">Acidocella aquatica</name>
    <dbReference type="NCBI Taxonomy" id="1922313"/>
    <lineage>
        <taxon>Bacteria</taxon>
        <taxon>Pseudomonadati</taxon>
        <taxon>Pseudomonadota</taxon>
        <taxon>Alphaproteobacteria</taxon>
        <taxon>Acetobacterales</taxon>
        <taxon>Acidocellaceae</taxon>
        <taxon>Acidocella</taxon>
    </lineage>
</organism>
<dbReference type="InterPro" id="IPR014001">
    <property type="entry name" value="Helicase_ATP-bd"/>
</dbReference>
<feature type="domain" description="Helicase C-terminal" evidence="19">
    <location>
        <begin position="228"/>
        <end position="375"/>
    </location>
</feature>
<accession>A0ABQ6A5C6</accession>
<dbReference type="InterPro" id="IPR001650">
    <property type="entry name" value="Helicase_C-like"/>
</dbReference>
<evidence type="ECO:0000256" key="4">
    <source>
        <dbReference type="ARBA" id="ARBA00022723"/>
    </source>
</evidence>
<dbReference type="InterPro" id="IPR027417">
    <property type="entry name" value="P-loop_NTPase"/>
</dbReference>
<evidence type="ECO:0000256" key="15">
    <source>
        <dbReference type="ARBA" id="ARBA00034617"/>
    </source>
</evidence>
<keyword evidence="12" id="KW-0233">DNA recombination</keyword>
<dbReference type="InterPro" id="IPR006293">
    <property type="entry name" value="DNA_helicase_ATP-dep_RecQ_bac"/>
</dbReference>
<dbReference type="SUPFAM" id="SSF47819">
    <property type="entry name" value="HRDC-like"/>
    <property type="match status" value="1"/>
</dbReference>
<evidence type="ECO:0000259" key="18">
    <source>
        <dbReference type="PROSITE" id="PS51192"/>
    </source>
</evidence>
<evidence type="ECO:0000256" key="10">
    <source>
        <dbReference type="ARBA" id="ARBA00022840"/>
    </source>
</evidence>
<evidence type="ECO:0000256" key="14">
    <source>
        <dbReference type="ARBA" id="ARBA00023235"/>
    </source>
</evidence>
<keyword evidence="7" id="KW-0378">Hydrolase</keyword>
<dbReference type="Pfam" id="PF09382">
    <property type="entry name" value="RQC"/>
    <property type="match status" value="1"/>
</dbReference>
<keyword evidence="4" id="KW-0479">Metal-binding</keyword>